<proteinExistence type="predicted"/>
<protein>
    <recommendedName>
        <fullName evidence="3">CxC1-like cysteine cluster associated with KDZ transposases domain-containing protein</fullName>
    </recommendedName>
</protein>
<reference evidence="5" key="2">
    <citation type="journal article" date="2011" name="Proc. Natl. Acad. Sci. U.S.A.">
        <title>Obligate biotrophy features unraveled by the genomic analysis of rust fungi.</title>
        <authorList>
            <person name="Duplessis S."/>
            <person name="Cuomo C.A."/>
            <person name="Lin Y.-C."/>
            <person name="Aerts A."/>
            <person name="Tisserant E."/>
            <person name="Veneault-Fourrey C."/>
            <person name="Joly D.L."/>
            <person name="Hacquard S."/>
            <person name="Amselem J."/>
            <person name="Cantarel B.L."/>
            <person name="Chiu R."/>
            <person name="Coutinho P.M."/>
            <person name="Feau N."/>
            <person name="Field M."/>
            <person name="Frey P."/>
            <person name="Gelhaye E."/>
            <person name="Goldberg J."/>
            <person name="Grabherr M.G."/>
            <person name="Kodira C.D."/>
            <person name="Kohler A."/>
            <person name="Kuees U."/>
            <person name="Lindquist E.A."/>
            <person name="Lucas S.M."/>
            <person name="Mago R."/>
            <person name="Mauceli E."/>
            <person name="Morin E."/>
            <person name="Murat C."/>
            <person name="Pangilinan J.L."/>
            <person name="Park R."/>
            <person name="Pearson M."/>
            <person name="Quesneville H."/>
            <person name="Rouhier N."/>
            <person name="Sakthikumar S."/>
            <person name="Salamov A.A."/>
            <person name="Schmutz J."/>
            <person name="Selles B."/>
            <person name="Shapiro H."/>
            <person name="Tanguay P."/>
            <person name="Tuskan G.A."/>
            <person name="Henrissat B."/>
            <person name="Van de Peer Y."/>
            <person name="Rouze P."/>
            <person name="Ellis J.G."/>
            <person name="Dodds P.N."/>
            <person name="Schein J.E."/>
            <person name="Zhong S."/>
            <person name="Hamelin R.C."/>
            <person name="Grigoriev I.V."/>
            <person name="Szabo L.J."/>
            <person name="Martin F."/>
        </authorList>
    </citation>
    <scope>NUCLEOTIDE SEQUENCE [LARGE SCALE GENOMIC DNA]</scope>
    <source>
        <strain evidence="5">CRL 75-36-700-3 / race SCCL</strain>
    </source>
</reference>
<feature type="domain" description="CxC1-like cysteine cluster associated with KDZ transposases" evidence="3">
    <location>
        <begin position="160"/>
        <end position="258"/>
    </location>
</feature>
<evidence type="ECO:0000256" key="1">
    <source>
        <dbReference type="SAM" id="Coils"/>
    </source>
</evidence>
<evidence type="ECO:0000256" key="2">
    <source>
        <dbReference type="SAM" id="MobiDB-lite"/>
    </source>
</evidence>
<evidence type="ECO:0000313" key="4">
    <source>
        <dbReference type="EMBL" id="EFP90290.1"/>
    </source>
</evidence>
<keyword evidence="1" id="KW-0175">Coiled coil</keyword>
<dbReference type="EMBL" id="DS178331">
    <property type="protein sequence ID" value="EFP90290.1"/>
    <property type="molecule type" value="Genomic_DNA"/>
</dbReference>
<sequence length="942" mass="108491">MPLFEGDGGKRRKRIRKPKTEAGVSFSQAVQLEHQHILQTPLARPANDIHPTDHPNEDSSAQENNNQTLDPTGQDDFDFGADHIGNNDLDPFESAHQQDRLPSDHQDNDHLTNSCVQQLHRYFQSEHYKQKKILEEKNWEEAYQEMFSSFQQCAIKTFEWGNPNLWNHDWNEPCNCNNLRSRPVVLVDMYSRTQTEVSFCKCQSDQVRLIRMGYIGGSPKFPRTAFSIRLLRFHHIIWKHCAVSITPFSKALDEFLDSNNPLILVSPPTLQSESCYTTRQWRQTISAAIDAYREMIRRGQIISEELLQMGPMDKLANICPKCYGPPVPGKTPDEPDYIVCMDGNFQHRRHLAASQELHQSRKPNTLFISPAEVQEMELSMVSSRNTLAADETLDRCTEQHTAANDTRGAATWKACDDTGIFGLGCRHDQILRLINIVQSGENEERQGNQLMFGTSVFHAYVHQWSCQLQYNPRLNTGWGLSDGEGMERIWAYLSPLISSLRYSTKTHRLVALDLRSSHHNDTGKTNSVRLLLDRGKQVEEAMKTALEKLKEIEEDFGHSTVYLADQWIRQRECQLSVMETESERDMMKQVEELVELEDQLRDTHDTIVSLRAKRRRDRTSEEQRQLHGLPDTVVSLEEQIDQVISELGSEAFRGLPGASDAETKALIRLKVSKSKLYEAKVGVLEVQKRWDQRGSGTRMQARFKKLMSSKVKLLKSKWTSYCNRATIYNENYMPEIDVGTPTFEEIKSMGLDDHFWDMGSLLHPNEPWAIDPNVREGIDALLTSTHCKDELRRISREARQAVKWAIDRSNSLENLYDLLDPANQQSGEGSNFLTQICSKHNIPHAVLKSVYCSLAKSHSRVLMTWNASCFELLDWSQQYHQDHEANDENIQHQWTRLVTEAHNTWQKITMGTSIVFEFSSVEEQQEEDILQQEEHINDTHLE</sequence>
<dbReference type="InterPro" id="IPR040521">
    <property type="entry name" value="KDZ"/>
</dbReference>
<dbReference type="Pfam" id="PF18758">
    <property type="entry name" value="KDZ"/>
    <property type="match status" value="2"/>
</dbReference>
<dbReference type="OrthoDB" id="2500537at2759"/>
<dbReference type="InParanoid" id="E3L195"/>
<feature type="region of interest" description="Disordered" evidence="2">
    <location>
        <begin position="1"/>
        <end position="107"/>
    </location>
</feature>
<gene>
    <name evidence="4" type="ORF">PGTG_16316</name>
</gene>
<dbReference type="HOGENOM" id="CLU_011407_5_0_1"/>
<dbReference type="OMA" id="NAYICAR"/>
<accession>E3L195</accession>
<feature type="compositionally biased region" description="Basic and acidic residues" evidence="2">
    <location>
        <begin position="96"/>
        <end position="107"/>
    </location>
</feature>
<reference key="1">
    <citation type="submission" date="2007-01" db="EMBL/GenBank/DDBJ databases">
        <title>The Genome Sequence of Puccinia graminis f. sp. tritici Strain CRL 75-36-700-3.</title>
        <authorList>
            <consortium name="The Broad Institute Genome Sequencing Platform"/>
            <person name="Birren B."/>
            <person name="Lander E."/>
            <person name="Galagan J."/>
            <person name="Nusbaum C."/>
            <person name="Devon K."/>
            <person name="Cuomo C."/>
            <person name="Jaffe D."/>
            <person name="Butler J."/>
            <person name="Alvarez P."/>
            <person name="Gnerre S."/>
            <person name="Grabherr M."/>
            <person name="Mauceli E."/>
            <person name="Brockman W."/>
            <person name="Young S."/>
            <person name="LaButti K."/>
            <person name="Sykes S."/>
            <person name="DeCaprio D."/>
            <person name="Crawford M."/>
            <person name="Koehrsen M."/>
            <person name="Engels R."/>
            <person name="Montgomery P."/>
            <person name="Pearson M."/>
            <person name="Howarth C."/>
            <person name="Larson L."/>
            <person name="White J."/>
            <person name="Zeng Q."/>
            <person name="Kodira C."/>
            <person name="Yandava C."/>
            <person name="Alvarado L."/>
            <person name="O'Leary S."/>
            <person name="Szabo L."/>
            <person name="Dean R."/>
            <person name="Schein J."/>
        </authorList>
    </citation>
    <scope>NUCLEOTIDE SEQUENCE</scope>
    <source>
        <strain>CRL 75-36-700-3</strain>
    </source>
</reference>
<feature type="compositionally biased region" description="Polar residues" evidence="2">
    <location>
        <begin position="58"/>
        <end position="71"/>
    </location>
</feature>
<dbReference type="STRING" id="418459.E3L195"/>
<dbReference type="Pfam" id="PF18802">
    <property type="entry name" value="CxC1"/>
    <property type="match status" value="1"/>
</dbReference>
<evidence type="ECO:0000313" key="5">
    <source>
        <dbReference type="Proteomes" id="UP000008783"/>
    </source>
</evidence>
<dbReference type="RefSeq" id="XP_003334709.1">
    <property type="nucleotide sequence ID" value="XM_003334661.1"/>
</dbReference>
<dbReference type="InterPro" id="IPR041320">
    <property type="entry name" value="CxC1"/>
</dbReference>
<dbReference type="Proteomes" id="UP000008783">
    <property type="component" value="Unassembled WGS sequence"/>
</dbReference>
<dbReference type="PANTHER" id="PTHR33096:SF1">
    <property type="entry name" value="CXC1-LIKE CYSTEINE CLUSTER ASSOCIATED WITH KDZ TRANSPOSASES DOMAIN-CONTAINING PROTEIN"/>
    <property type="match status" value="1"/>
</dbReference>
<dbReference type="PANTHER" id="PTHR33096">
    <property type="entry name" value="CXC2 DOMAIN-CONTAINING PROTEIN"/>
    <property type="match status" value="1"/>
</dbReference>
<dbReference type="GeneID" id="10530184"/>
<dbReference type="AlphaFoldDB" id="E3L195"/>
<dbReference type="KEGG" id="pgr:PGTG_16316"/>
<keyword evidence="5" id="KW-1185">Reference proteome</keyword>
<evidence type="ECO:0000259" key="3">
    <source>
        <dbReference type="Pfam" id="PF18802"/>
    </source>
</evidence>
<feature type="coiled-coil region" evidence="1">
    <location>
        <begin position="579"/>
        <end position="613"/>
    </location>
</feature>
<organism evidence="4 5">
    <name type="scientific">Puccinia graminis f. sp. tritici (strain CRL 75-36-700-3 / race SCCL)</name>
    <name type="common">Black stem rust fungus</name>
    <dbReference type="NCBI Taxonomy" id="418459"/>
    <lineage>
        <taxon>Eukaryota</taxon>
        <taxon>Fungi</taxon>
        <taxon>Dikarya</taxon>
        <taxon>Basidiomycota</taxon>
        <taxon>Pucciniomycotina</taxon>
        <taxon>Pucciniomycetes</taxon>
        <taxon>Pucciniales</taxon>
        <taxon>Pucciniaceae</taxon>
        <taxon>Puccinia</taxon>
    </lineage>
</organism>
<dbReference type="VEuPathDB" id="FungiDB:PGTG_16316"/>
<name>E3L195_PUCGT</name>